<organism evidence="2 3">
    <name type="scientific">Lentinula lateritia</name>
    <dbReference type="NCBI Taxonomy" id="40482"/>
    <lineage>
        <taxon>Eukaryota</taxon>
        <taxon>Fungi</taxon>
        <taxon>Dikarya</taxon>
        <taxon>Basidiomycota</taxon>
        <taxon>Agaricomycotina</taxon>
        <taxon>Agaricomycetes</taxon>
        <taxon>Agaricomycetidae</taxon>
        <taxon>Agaricales</taxon>
        <taxon>Marasmiineae</taxon>
        <taxon>Omphalotaceae</taxon>
        <taxon>Lentinula</taxon>
    </lineage>
</organism>
<reference evidence="2" key="1">
    <citation type="submission" date="2022-08" db="EMBL/GenBank/DDBJ databases">
        <title>A Global Phylogenomic Analysis of the Shiitake Genus Lentinula.</title>
        <authorList>
            <consortium name="DOE Joint Genome Institute"/>
            <person name="Sierra-Patev S."/>
            <person name="Min B."/>
            <person name="Naranjo-Ortiz M."/>
            <person name="Looney B."/>
            <person name="Konkel Z."/>
            <person name="Slot J.C."/>
            <person name="Sakamoto Y."/>
            <person name="Steenwyk J.L."/>
            <person name="Rokas A."/>
            <person name="Carro J."/>
            <person name="Camarero S."/>
            <person name="Ferreira P."/>
            <person name="Molpeceres G."/>
            <person name="Ruiz-Duenas F.J."/>
            <person name="Serrano A."/>
            <person name="Henrissat B."/>
            <person name="Drula E."/>
            <person name="Hughes K.W."/>
            <person name="Mata J.L."/>
            <person name="Ishikawa N.K."/>
            <person name="Vargas-Isla R."/>
            <person name="Ushijima S."/>
            <person name="Smith C.A."/>
            <person name="Ahrendt S."/>
            <person name="Andreopoulos W."/>
            <person name="He G."/>
            <person name="Labutti K."/>
            <person name="Lipzen A."/>
            <person name="Ng V."/>
            <person name="Riley R."/>
            <person name="Sandor L."/>
            <person name="Barry K."/>
            <person name="Martinez A.T."/>
            <person name="Xiao Y."/>
            <person name="Gibbons J.G."/>
            <person name="Terashima K."/>
            <person name="Grigoriev I.V."/>
            <person name="Hibbett D.S."/>
        </authorList>
    </citation>
    <scope>NUCLEOTIDE SEQUENCE</scope>
    <source>
        <strain evidence="2">RHP3577 ss4</strain>
    </source>
</reference>
<comment type="caution">
    <text evidence="2">The sequence shown here is derived from an EMBL/GenBank/DDBJ whole genome shotgun (WGS) entry which is preliminary data.</text>
</comment>
<gene>
    <name evidence="2" type="ORF">C8R41DRAFT_320554</name>
</gene>
<keyword evidence="1" id="KW-0472">Membrane</keyword>
<keyword evidence="1" id="KW-0812">Transmembrane</keyword>
<evidence type="ECO:0000256" key="1">
    <source>
        <dbReference type="SAM" id="Phobius"/>
    </source>
</evidence>
<proteinExistence type="predicted"/>
<evidence type="ECO:0000313" key="3">
    <source>
        <dbReference type="Proteomes" id="UP001150217"/>
    </source>
</evidence>
<sequence length="93" mass="10530">MAITESTHTLFLRIFLYITTYILLYYLDITTVPINCATASYYSIFLALQNITNKCTVVLLFSAMNSNVSANAKKTLQSVDLMTYILIITNPYV</sequence>
<evidence type="ECO:0000313" key="2">
    <source>
        <dbReference type="EMBL" id="KAJ4494192.1"/>
    </source>
</evidence>
<accession>A0ABQ8VLZ9</accession>
<name>A0ABQ8VLZ9_9AGAR</name>
<feature type="transmembrane region" description="Helical" evidence="1">
    <location>
        <begin position="10"/>
        <end position="27"/>
    </location>
</feature>
<dbReference type="Proteomes" id="UP001150217">
    <property type="component" value="Unassembled WGS sequence"/>
</dbReference>
<dbReference type="EMBL" id="JANVFT010000034">
    <property type="protein sequence ID" value="KAJ4494192.1"/>
    <property type="molecule type" value="Genomic_DNA"/>
</dbReference>
<protein>
    <submittedName>
        <fullName evidence="2">Uncharacterized protein</fullName>
    </submittedName>
</protein>
<keyword evidence="3" id="KW-1185">Reference proteome</keyword>
<keyword evidence="1" id="KW-1133">Transmembrane helix</keyword>